<keyword evidence="7 9" id="KW-0496">Mitochondrion</keyword>
<evidence type="ECO:0000256" key="5">
    <source>
        <dbReference type="ARBA" id="ARBA00022792"/>
    </source>
</evidence>
<evidence type="ECO:0000256" key="8">
    <source>
        <dbReference type="ARBA" id="ARBA00023136"/>
    </source>
</evidence>
<comment type="similarity">
    <text evidence="3 9">Belongs to the MICOS complex subunit Mic10 family.</text>
</comment>
<feature type="transmembrane region" description="Helical" evidence="9">
    <location>
        <begin position="86"/>
        <end position="105"/>
    </location>
</feature>
<proteinExistence type="inferred from homology"/>
<evidence type="ECO:0000256" key="6">
    <source>
        <dbReference type="ARBA" id="ARBA00022989"/>
    </source>
</evidence>
<evidence type="ECO:0000256" key="9">
    <source>
        <dbReference type="RuleBase" id="RU363011"/>
    </source>
</evidence>
<evidence type="ECO:0000256" key="3">
    <source>
        <dbReference type="ARBA" id="ARBA00006792"/>
    </source>
</evidence>
<evidence type="ECO:0000313" key="11">
    <source>
        <dbReference type="Proteomes" id="UP000663699"/>
    </source>
</evidence>
<gene>
    <name evidence="10" type="ORF">MERGE_001651</name>
</gene>
<keyword evidence="4 9" id="KW-0812">Transmembrane</keyword>
<sequence length="145" mass="16573">MPVYLTSAEIDRDRDTCKNHRRLGGIDVVKRRGELLSLYFFFFEKKGRKIVEFELFLIFEGQMVQTKTNYSEDIFSEKWDLCLSNGIVNAGIGLGSGIIASVCLFKRKMWPAMLGFGFGLGKAYSDCDRQFNPYSVPGFQIQKSK</sequence>
<organism evidence="10 11">
    <name type="scientific">Pneumocystis wakefieldiae</name>
    <dbReference type="NCBI Taxonomy" id="38082"/>
    <lineage>
        <taxon>Eukaryota</taxon>
        <taxon>Fungi</taxon>
        <taxon>Dikarya</taxon>
        <taxon>Ascomycota</taxon>
        <taxon>Taphrinomycotina</taxon>
        <taxon>Pneumocystomycetes</taxon>
        <taxon>Pneumocystaceae</taxon>
        <taxon>Pneumocystis</taxon>
    </lineage>
</organism>
<dbReference type="Pfam" id="PF04418">
    <property type="entry name" value="DUF543"/>
    <property type="match status" value="1"/>
</dbReference>
<evidence type="ECO:0000313" key="10">
    <source>
        <dbReference type="EMBL" id="QSL64351.1"/>
    </source>
</evidence>
<dbReference type="PANTHER" id="PTHR21304:SF0">
    <property type="entry name" value="MICOS COMPLEX SUBUNIT MIC10"/>
    <property type="match status" value="1"/>
</dbReference>
<evidence type="ECO:0000256" key="1">
    <source>
        <dbReference type="ARBA" id="ARBA00002689"/>
    </source>
</evidence>
<keyword evidence="11" id="KW-1185">Reference proteome</keyword>
<evidence type="ECO:0000256" key="7">
    <source>
        <dbReference type="ARBA" id="ARBA00023128"/>
    </source>
</evidence>
<evidence type="ECO:0000256" key="2">
    <source>
        <dbReference type="ARBA" id="ARBA00004434"/>
    </source>
</evidence>
<comment type="subunit">
    <text evidence="9">Component of the mitochondrial contact site and cristae organizing system (MICOS) complex.</text>
</comment>
<dbReference type="PANTHER" id="PTHR21304">
    <property type="entry name" value="MICOS COMPLEX SUBUNIT MIC10"/>
    <property type="match status" value="1"/>
</dbReference>
<comment type="function">
    <text evidence="1 9">Component of the MICOS complex, a large protein complex of the mitochondrial inner membrane that plays crucial roles in the maintenance of crista junctions, inner membrane architecture, and formation of contact sites to the outer membrane.</text>
</comment>
<accession>A0A899FRE0</accession>
<dbReference type="EMBL" id="CP054533">
    <property type="protein sequence ID" value="QSL64351.1"/>
    <property type="molecule type" value="Genomic_DNA"/>
</dbReference>
<dbReference type="GO" id="GO:0061617">
    <property type="term" value="C:MICOS complex"/>
    <property type="evidence" value="ECO:0007669"/>
    <property type="project" value="UniProtKB-UniRule"/>
</dbReference>
<keyword evidence="8 9" id="KW-0472">Membrane</keyword>
<name>A0A899FRE0_9ASCO</name>
<comment type="subcellular location">
    <subcellularLocation>
        <location evidence="2 9">Mitochondrion inner membrane</location>
        <topology evidence="2 9">Single-pass membrane protein</topology>
    </subcellularLocation>
</comment>
<dbReference type="Proteomes" id="UP000663699">
    <property type="component" value="Chromosome 2"/>
</dbReference>
<dbReference type="InterPro" id="IPR007512">
    <property type="entry name" value="Mic10"/>
</dbReference>
<dbReference type="OrthoDB" id="1916310at2759"/>
<reference evidence="10" key="1">
    <citation type="submission" date="2020-06" db="EMBL/GenBank/DDBJ databases">
        <title>Genomes of multiple members of Pneumocystis genus reveal paths to human pathogen Pneumocystis jirovecii.</title>
        <authorList>
            <person name="Cisse O.H."/>
            <person name="Ma L."/>
            <person name="Dekker J."/>
            <person name="Khil P."/>
            <person name="Jo J."/>
            <person name="Brenchley J."/>
            <person name="Blair R."/>
            <person name="Pahar B."/>
            <person name="Chabe M."/>
            <person name="Van Rompay K.A."/>
            <person name="Keesler R."/>
            <person name="Sukura A."/>
            <person name="Hirsch V."/>
            <person name="Kutty G."/>
            <person name="Liu Y."/>
            <person name="Peng L."/>
            <person name="Chen J."/>
            <person name="Song J."/>
            <person name="Weissenbacher-Lang C."/>
            <person name="Xu J."/>
            <person name="Upham N.S."/>
            <person name="Stajich J.E."/>
            <person name="Cuomo C.A."/>
            <person name="Cushion M.T."/>
            <person name="Kovacs J.A."/>
        </authorList>
    </citation>
    <scope>NUCLEOTIDE SEQUENCE</scope>
    <source>
        <strain evidence="10">2A</strain>
    </source>
</reference>
<protein>
    <recommendedName>
        <fullName evidence="9">MICOS complex subunit MIC10</fullName>
    </recommendedName>
</protein>
<dbReference type="AlphaFoldDB" id="A0A899FRE0"/>
<keyword evidence="5 9" id="KW-0999">Mitochondrion inner membrane</keyword>
<evidence type="ECO:0000256" key="4">
    <source>
        <dbReference type="ARBA" id="ARBA00022692"/>
    </source>
</evidence>
<keyword evidence="6 9" id="KW-1133">Transmembrane helix</keyword>